<feature type="non-terminal residue" evidence="1">
    <location>
        <position position="1"/>
    </location>
</feature>
<feature type="non-terminal residue" evidence="1">
    <location>
        <position position="40"/>
    </location>
</feature>
<evidence type="ECO:0000313" key="1">
    <source>
        <dbReference type="EMBL" id="CAG8764049.1"/>
    </source>
</evidence>
<dbReference type="Proteomes" id="UP000789702">
    <property type="component" value="Unassembled WGS sequence"/>
</dbReference>
<organism evidence="1 2">
    <name type="scientific">Dentiscutata heterogama</name>
    <dbReference type="NCBI Taxonomy" id="1316150"/>
    <lineage>
        <taxon>Eukaryota</taxon>
        <taxon>Fungi</taxon>
        <taxon>Fungi incertae sedis</taxon>
        <taxon>Mucoromycota</taxon>
        <taxon>Glomeromycotina</taxon>
        <taxon>Glomeromycetes</taxon>
        <taxon>Diversisporales</taxon>
        <taxon>Gigasporaceae</taxon>
        <taxon>Dentiscutata</taxon>
    </lineage>
</organism>
<protein>
    <submittedName>
        <fullName evidence="1">2866_t:CDS:1</fullName>
    </submittedName>
</protein>
<accession>A0ACA9QT98</accession>
<sequence length="40" mass="4461">CLNDNDNAILSEIVKSPIKSDNEDENDDGEKSSNFKYDIA</sequence>
<proteinExistence type="predicted"/>
<comment type="caution">
    <text evidence="1">The sequence shown here is derived from an EMBL/GenBank/DDBJ whole genome shotgun (WGS) entry which is preliminary data.</text>
</comment>
<name>A0ACA9QT98_9GLOM</name>
<evidence type="ECO:0000313" key="2">
    <source>
        <dbReference type="Proteomes" id="UP000789702"/>
    </source>
</evidence>
<reference evidence="1" key="1">
    <citation type="submission" date="2021-06" db="EMBL/GenBank/DDBJ databases">
        <authorList>
            <person name="Kallberg Y."/>
            <person name="Tangrot J."/>
            <person name="Rosling A."/>
        </authorList>
    </citation>
    <scope>NUCLEOTIDE SEQUENCE</scope>
    <source>
        <strain evidence="1">IL203A</strain>
    </source>
</reference>
<gene>
    <name evidence="1" type="ORF">DHETER_LOCUS15454</name>
</gene>
<keyword evidence="2" id="KW-1185">Reference proteome</keyword>
<dbReference type="EMBL" id="CAJVPU010052846">
    <property type="protein sequence ID" value="CAG8764049.1"/>
    <property type="molecule type" value="Genomic_DNA"/>
</dbReference>